<keyword evidence="6" id="KW-1185">Reference proteome</keyword>
<keyword evidence="3 5" id="KW-0560">Oxidoreductase</keyword>
<protein>
    <submittedName>
        <fullName evidence="5">Hydrogen cyanide synthase subunit HcnC</fullName>
        <ecNumber evidence="5">1.4.99.5</ecNumber>
    </submittedName>
</protein>
<dbReference type="InterPro" id="IPR012727">
    <property type="entry name" value="Gly_oxidase_ThiO"/>
</dbReference>
<dbReference type="GO" id="GO:0009228">
    <property type="term" value="P:thiamine biosynthetic process"/>
    <property type="evidence" value="ECO:0007669"/>
    <property type="project" value="UniProtKB-KW"/>
</dbReference>
<keyword evidence="2" id="KW-0784">Thiamine biosynthesis</keyword>
<comment type="pathway">
    <text evidence="1">Cofactor biosynthesis; thiamine diphosphate biosynthesis.</text>
</comment>
<dbReference type="UniPathway" id="UPA00060"/>
<dbReference type="SUPFAM" id="SSF54373">
    <property type="entry name" value="FAD-linked reductases, C-terminal domain"/>
    <property type="match status" value="1"/>
</dbReference>
<dbReference type="KEGG" id="gfm:Enr17x_22800"/>
<gene>
    <name evidence="5" type="primary">hcnC</name>
    <name evidence="5" type="ORF">Enr17x_22800</name>
</gene>
<dbReference type="SUPFAM" id="SSF51905">
    <property type="entry name" value="FAD/NAD(P)-binding domain"/>
    <property type="match status" value="1"/>
</dbReference>
<dbReference type="OrthoDB" id="9794226at2"/>
<reference evidence="5 6" key="1">
    <citation type="submission" date="2019-03" db="EMBL/GenBank/DDBJ databases">
        <title>Deep-cultivation of Planctomycetes and their phenomic and genomic characterization uncovers novel biology.</title>
        <authorList>
            <person name="Wiegand S."/>
            <person name="Jogler M."/>
            <person name="Boedeker C."/>
            <person name="Pinto D."/>
            <person name="Vollmers J."/>
            <person name="Rivas-Marin E."/>
            <person name="Kohn T."/>
            <person name="Peeters S.H."/>
            <person name="Heuer A."/>
            <person name="Rast P."/>
            <person name="Oberbeckmann S."/>
            <person name="Bunk B."/>
            <person name="Jeske O."/>
            <person name="Meyerdierks A."/>
            <person name="Storesund J.E."/>
            <person name="Kallscheuer N."/>
            <person name="Luecker S."/>
            <person name="Lage O.M."/>
            <person name="Pohl T."/>
            <person name="Merkel B.J."/>
            <person name="Hornburger P."/>
            <person name="Mueller R.-W."/>
            <person name="Bruemmer F."/>
            <person name="Labrenz M."/>
            <person name="Spormann A.M."/>
            <person name="Op den Camp H."/>
            <person name="Overmann J."/>
            <person name="Amann R."/>
            <person name="Jetten M.S.M."/>
            <person name="Mascher T."/>
            <person name="Medema M.H."/>
            <person name="Devos D.P."/>
            <person name="Kaster A.-K."/>
            <person name="Ovreas L."/>
            <person name="Rohde M."/>
            <person name="Galperin M.Y."/>
            <person name="Jogler C."/>
        </authorList>
    </citation>
    <scope>NUCLEOTIDE SEQUENCE [LARGE SCALE GENOMIC DNA]</scope>
    <source>
        <strain evidence="5 6">Enr17</strain>
    </source>
</reference>
<evidence type="ECO:0000313" key="5">
    <source>
        <dbReference type="EMBL" id="QDV50242.1"/>
    </source>
</evidence>
<evidence type="ECO:0000256" key="3">
    <source>
        <dbReference type="ARBA" id="ARBA00023002"/>
    </source>
</evidence>
<name>A0A518IB06_9PLAN</name>
<dbReference type="EC" id="1.4.99.5" evidence="5"/>
<evidence type="ECO:0000259" key="4">
    <source>
        <dbReference type="Pfam" id="PF01266"/>
    </source>
</evidence>
<dbReference type="NCBIfam" id="TIGR02352">
    <property type="entry name" value="thiamin_ThiO"/>
    <property type="match status" value="1"/>
</dbReference>
<dbReference type="Gene3D" id="3.30.9.10">
    <property type="entry name" value="D-Amino Acid Oxidase, subunit A, domain 2"/>
    <property type="match status" value="1"/>
</dbReference>
<dbReference type="GO" id="GO:0005737">
    <property type="term" value="C:cytoplasm"/>
    <property type="evidence" value="ECO:0007669"/>
    <property type="project" value="TreeGrafter"/>
</dbReference>
<dbReference type="RefSeq" id="WP_145308610.1">
    <property type="nucleotide sequence ID" value="NZ_CP037452.1"/>
</dbReference>
<proteinExistence type="predicted"/>
<dbReference type="Gene3D" id="3.50.50.60">
    <property type="entry name" value="FAD/NAD(P)-binding domain"/>
    <property type="match status" value="1"/>
</dbReference>
<feature type="domain" description="FAD dependent oxidoreductase" evidence="4">
    <location>
        <begin position="3"/>
        <end position="347"/>
    </location>
</feature>
<organism evidence="5 6">
    <name type="scientific">Gimesia fumaroli</name>
    <dbReference type="NCBI Taxonomy" id="2527976"/>
    <lineage>
        <taxon>Bacteria</taxon>
        <taxon>Pseudomonadati</taxon>
        <taxon>Planctomycetota</taxon>
        <taxon>Planctomycetia</taxon>
        <taxon>Planctomycetales</taxon>
        <taxon>Planctomycetaceae</taxon>
        <taxon>Gimesia</taxon>
    </lineage>
</organism>
<evidence type="ECO:0000256" key="1">
    <source>
        <dbReference type="ARBA" id="ARBA00004948"/>
    </source>
</evidence>
<evidence type="ECO:0000256" key="2">
    <source>
        <dbReference type="ARBA" id="ARBA00022977"/>
    </source>
</evidence>
<dbReference type="Pfam" id="PF01266">
    <property type="entry name" value="DAO"/>
    <property type="match status" value="1"/>
</dbReference>
<dbReference type="InterPro" id="IPR006076">
    <property type="entry name" value="FAD-dep_OxRdtase"/>
</dbReference>
<dbReference type="Proteomes" id="UP000318313">
    <property type="component" value="Chromosome"/>
</dbReference>
<evidence type="ECO:0000313" key="6">
    <source>
        <dbReference type="Proteomes" id="UP000318313"/>
    </source>
</evidence>
<sequence>MMDVNIVGGGVIGLSIAYELAHQGLSVAVFDRQQFGQEASWAGAGMLPPADLQAATTPGLQLRAASRLMWSDWSSRLKDESGVDNGFVNCGGFHVALRDEMPGWFEYVSEWRKAGVVLEEYEPQLLQEQASFLSSEIQAAFYLPEMSQVRNPRHLKALLLACAKQGVQFHPGTPIIGFEQQGPQISGVRTSTEIHRAGRTVIAGGAWSPEVLSRLGLGCELVPIQGQIVLLSMNRLPFTQVIECGSRYLVPRSDGRILIGSTESNVGFNKQNTAEGVRGLIQFAESLVPCLKEATFERAWAGLRPKSIDSLPYLGSVDGYENLFMAAGHYRDGLQLSPITAKLMRQLICGEEVEMSLEPFSCSRGIQDCEEK</sequence>
<dbReference type="GO" id="GO:0050660">
    <property type="term" value="F:flavin adenine dinucleotide binding"/>
    <property type="evidence" value="ECO:0007669"/>
    <property type="project" value="InterPro"/>
</dbReference>
<dbReference type="GO" id="GO:0050622">
    <property type="term" value="F:glycine dehydrogenase (cyanide-forming) activity"/>
    <property type="evidence" value="ECO:0007669"/>
    <property type="project" value="UniProtKB-EC"/>
</dbReference>
<dbReference type="GO" id="GO:0009229">
    <property type="term" value="P:thiamine diphosphate biosynthetic process"/>
    <property type="evidence" value="ECO:0007669"/>
    <property type="project" value="UniProtKB-UniPathway"/>
</dbReference>
<dbReference type="PANTHER" id="PTHR13847">
    <property type="entry name" value="SARCOSINE DEHYDROGENASE-RELATED"/>
    <property type="match status" value="1"/>
</dbReference>
<dbReference type="AlphaFoldDB" id="A0A518IB06"/>
<dbReference type="EMBL" id="CP037452">
    <property type="protein sequence ID" value="QDV50242.1"/>
    <property type="molecule type" value="Genomic_DNA"/>
</dbReference>
<dbReference type="InterPro" id="IPR036188">
    <property type="entry name" value="FAD/NAD-bd_sf"/>
</dbReference>
<dbReference type="PANTHER" id="PTHR13847:SF289">
    <property type="entry name" value="GLYCINE OXIDASE"/>
    <property type="match status" value="1"/>
</dbReference>
<accession>A0A518IB06</accession>